<proteinExistence type="predicted"/>
<keyword evidence="2 7" id="KW-0732">Signal</keyword>
<dbReference type="InterPro" id="IPR009011">
    <property type="entry name" value="Man6P_isomerase_rcpt-bd_dom_sf"/>
</dbReference>
<keyword evidence="10" id="KW-1185">Reference proteome</keyword>
<gene>
    <name evidence="9" type="ORF">PIIN_02381</name>
</gene>
<dbReference type="HOGENOM" id="CLU_016834_2_0_1"/>
<feature type="coiled-coil region" evidence="5">
    <location>
        <begin position="214"/>
        <end position="248"/>
    </location>
</feature>
<feature type="coiled-coil region" evidence="5">
    <location>
        <begin position="156"/>
        <end position="183"/>
    </location>
</feature>
<dbReference type="CDD" id="cd00112">
    <property type="entry name" value="LDLa"/>
    <property type="match status" value="1"/>
</dbReference>
<dbReference type="SUPFAM" id="SSF50911">
    <property type="entry name" value="Mannose 6-phosphate receptor domain"/>
    <property type="match status" value="1"/>
</dbReference>
<feature type="region of interest" description="Disordered" evidence="6">
    <location>
        <begin position="268"/>
        <end position="292"/>
    </location>
</feature>
<dbReference type="OrthoDB" id="28322at2759"/>
<evidence type="ECO:0000256" key="6">
    <source>
        <dbReference type="SAM" id="MobiDB-lite"/>
    </source>
</evidence>
<feature type="chain" id="PRO_5003468634" description="Glucosidase 2 subunit beta" evidence="7">
    <location>
        <begin position="23"/>
        <end position="553"/>
    </location>
</feature>
<evidence type="ECO:0000313" key="10">
    <source>
        <dbReference type="Proteomes" id="UP000007148"/>
    </source>
</evidence>
<comment type="caution">
    <text evidence="9">The sequence shown here is derived from an EMBL/GenBank/DDBJ whole genome shotgun (WGS) entry which is preliminary data.</text>
</comment>
<reference evidence="9 10" key="1">
    <citation type="journal article" date="2011" name="PLoS Pathog.">
        <title>Endophytic Life Strategies Decoded by Genome and Transcriptome Analyses of the Mutualistic Root Symbiont Piriformospora indica.</title>
        <authorList>
            <person name="Zuccaro A."/>
            <person name="Lahrmann U."/>
            <person name="Guldener U."/>
            <person name="Langen G."/>
            <person name="Pfiffi S."/>
            <person name="Biedenkopf D."/>
            <person name="Wong P."/>
            <person name="Samans B."/>
            <person name="Grimm C."/>
            <person name="Basiewicz M."/>
            <person name="Murat C."/>
            <person name="Martin F."/>
            <person name="Kogel K.H."/>
        </authorList>
    </citation>
    <scope>NUCLEOTIDE SEQUENCE [LARGE SCALE GENOMIC DNA]</scope>
    <source>
        <strain evidence="9 10">DSM 11827</strain>
    </source>
</reference>
<protein>
    <recommendedName>
        <fullName evidence="1">Glucosidase 2 subunit beta</fullName>
    </recommendedName>
</protein>
<evidence type="ECO:0000256" key="2">
    <source>
        <dbReference type="ARBA" id="ARBA00022729"/>
    </source>
</evidence>
<dbReference type="Proteomes" id="UP000007148">
    <property type="component" value="Unassembled WGS sequence"/>
</dbReference>
<dbReference type="PANTHER" id="PTHR12630:SF1">
    <property type="entry name" value="GLUCOSIDASE 2 SUBUNIT BETA"/>
    <property type="match status" value="1"/>
</dbReference>
<organism evidence="9 10">
    <name type="scientific">Serendipita indica (strain DSM 11827)</name>
    <name type="common">Root endophyte fungus</name>
    <name type="synonym">Piriformospora indica</name>
    <dbReference type="NCBI Taxonomy" id="1109443"/>
    <lineage>
        <taxon>Eukaryota</taxon>
        <taxon>Fungi</taxon>
        <taxon>Dikarya</taxon>
        <taxon>Basidiomycota</taxon>
        <taxon>Agaricomycotina</taxon>
        <taxon>Agaricomycetes</taxon>
        <taxon>Sebacinales</taxon>
        <taxon>Serendipitaceae</taxon>
        <taxon>Serendipita</taxon>
    </lineage>
</organism>
<dbReference type="AlphaFoldDB" id="G4TB33"/>
<accession>G4TB33</accession>
<dbReference type="GO" id="GO:0017177">
    <property type="term" value="C:glucosidase II complex"/>
    <property type="evidence" value="ECO:0007669"/>
    <property type="project" value="TreeGrafter"/>
</dbReference>
<dbReference type="InterPro" id="IPR028146">
    <property type="entry name" value="PRKCSH_N"/>
</dbReference>
<keyword evidence="5" id="KW-0175">Coiled coil</keyword>
<dbReference type="Pfam" id="PF12999">
    <property type="entry name" value="PRKCSH-like"/>
    <property type="match status" value="1"/>
</dbReference>
<dbReference type="PANTHER" id="PTHR12630">
    <property type="entry name" value="N-LINKED OLIGOSACCHARIDE PROCESSING"/>
    <property type="match status" value="1"/>
</dbReference>
<feature type="signal peptide" evidence="7">
    <location>
        <begin position="1"/>
        <end position="22"/>
    </location>
</feature>
<evidence type="ECO:0000313" key="9">
    <source>
        <dbReference type="EMBL" id="CCA68517.1"/>
    </source>
</evidence>
<evidence type="ECO:0000256" key="3">
    <source>
        <dbReference type="ARBA" id="ARBA00022824"/>
    </source>
</evidence>
<name>G4TB33_SERID</name>
<evidence type="ECO:0000259" key="8">
    <source>
        <dbReference type="PROSITE" id="PS51914"/>
    </source>
</evidence>
<dbReference type="InterPro" id="IPR044865">
    <property type="entry name" value="MRH_dom"/>
</dbReference>
<dbReference type="InterPro" id="IPR039794">
    <property type="entry name" value="Gtb1-like"/>
</dbReference>
<sequence length="553" mass="61008">MLPPTITLLSLVLPLTASAALSADPNRKLRGVLPARRSLYTPTSAGTWKCLNGNKEISWDKVNDDFCDCPDGSDEPGTSACPNSTFYCVNEGHEGATISSTRVDDGLCEKECCDGSDEPEGVCPNVCEEVGKEYRQRREAEAKLRKTGSKIRSTYVIFAEKEKKRLQSSIAALKLEVEAKKKEEAHAKILLDHAESMSQASLAYKQQSPLYQSLVKHSEALKSLQARYQALQNRERALSDVLRNLKEGYNPNYQDMAVLEAVRGWDGLNPDASPVEETTESSEPVAEKEETVDPWDDNAISTLLREDHVSLLLQHDSHISQEDSTEEEGNHSAPFDRIGLTGAVDSVFDLESYVPDSLYPAYENARTQVVGLLTKLGVVRESTTAKARERHNTAINQLRNTESKLYNEEQALNKLYDPKWYGADGAWKKLEGTCLSYNTGEYTYEVCLFGQATQKSNNGGGSHSLGHFSSWNTSAPEGTPEYYSRQVYKHGAKCWNGPERSITVDLVCGTENVLLSVSEPEKCEYRVTGTTPALCFADTADKPAGSSGAKEEL</sequence>
<dbReference type="OMA" id="YENGQHC"/>
<feature type="compositionally biased region" description="Low complexity" evidence="6">
    <location>
        <begin position="272"/>
        <end position="284"/>
    </location>
</feature>
<feature type="domain" description="MRH" evidence="8">
    <location>
        <begin position="432"/>
        <end position="537"/>
    </location>
</feature>
<dbReference type="Gene3D" id="2.70.130.10">
    <property type="entry name" value="Mannose-6-phosphate receptor binding domain"/>
    <property type="match status" value="1"/>
</dbReference>
<evidence type="ECO:0000256" key="4">
    <source>
        <dbReference type="ARBA" id="ARBA00023157"/>
    </source>
</evidence>
<dbReference type="Pfam" id="PF13015">
    <property type="entry name" value="PRKCSH_1"/>
    <property type="match status" value="1"/>
</dbReference>
<dbReference type="EMBL" id="CAFZ01000034">
    <property type="protein sequence ID" value="CCA68517.1"/>
    <property type="molecule type" value="Genomic_DNA"/>
</dbReference>
<keyword evidence="3" id="KW-0256">Endoplasmic reticulum</keyword>
<dbReference type="InParanoid" id="G4TB33"/>
<dbReference type="FunCoup" id="G4TB33">
    <property type="interactions" value="646"/>
</dbReference>
<evidence type="ECO:0000256" key="5">
    <source>
        <dbReference type="SAM" id="Coils"/>
    </source>
</evidence>
<dbReference type="InterPro" id="IPR002172">
    <property type="entry name" value="LDrepeatLR_classA_rpt"/>
</dbReference>
<evidence type="ECO:0000256" key="1">
    <source>
        <dbReference type="ARBA" id="ARBA00022387"/>
    </source>
</evidence>
<dbReference type="PROSITE" id="PS51914">
    <property type="entry name" value="MRH"/>
    <property type="match status" value="1"/>
</dbReference>
<evidence type="ECO:0000256" key="7">
    <source>
        <dbReference type="SAM" id="SignalP"/>
    </source>
</evidence>
<keyword evidence="4" id="KW-1015">Disulfide bond</keyword>
<dbReference type="STRING" id="1109443.G4TB33"/>
<dbReference type="InterPro" id="IPR036607">
    <property type="entry name" value="PRKCSH"/>
</dbReference>
<dbReference type="eggNOG" id="KOG2397">
    <property type="taxonomic scope" value="Eukaryota"/>
</dbReference>
<dbReference type="GO" id="GO:0006491">
    <property type="term" value="P:N-glycan processing"/>
    <property type="evidence" value="ECO:0007669"/>
    <property type="project" value="TreeGrafter"/>
</dbReference>